<organism evidence="4 5">
    <name type="scientific">Paramagnetospirillum magneticum (strain ATCC 700264 / AMB-1)</name>
    <name type="common">Magnetospirillum magneticum</name>
    <dbReference type="NCBI Taxonomy" id="342108"/>
    <lineage>
        <taxon>Bacteria</taxon>
        <taxon>Pseudomonadati</taxon>
        <taxon>Pseudomonadota</taxon>
        <taxon>Alphaproteobacteria</taxon>
        <taxon>Rhodospirillales</taxon>
        <taxon>Magnetospirillaceae</taxon>
        <taxon>Paramagnetospirillum</taxon>
    </lineage>
</organism>
<keyword evidence="2" id="KW-1133">Transmembrane helix</keyword>
<protein>
    <submittedName>
        <fullName evidence="4">Predicted nucleoside-diphosphate sugar epimerase</fullName>
    </submittedName>
</protein>
<dbReference type="InterPro" id="IPR029063">
    <property type="entry name" value="SAM-dependent_MTases_sf"/>
</dbReference>
<dbReference type="AlphaFoldDB" id="Q2WB72"/>
<dbReference type="KEGG" id="mag:amb0099"/>
<keyword evidence="5" id="KW-1185">Reference proteome</keyword>
<dbReference type="SUPFAM" id="SSF51735">
    <property type="entry name" value="NAD(P)-binding Rossmann-fold domains"/>
    <property type="match status" value="1"/>
</dbReference>
<keyword evidence="2" id="KW-0472">Membrane</keyword>
<dbReference type="STRING" id="342108.amb0099"/>
<reference evidence="4 5" key="1">
    <citation type="journal article" date="2005" name="DNA Res.">
        <title>Complete genome sequence of the facultative anaerobic magnetotactic bacterium Magnetospirillum sp. strain AMB-1.</title>
        <authorList>
            <person name="Matsunaga T."/>
            <person name="Okamura Y."/>
            <person name="Fukuda Y."/>
            <person name="Wahyudi A.T."/>
            <person name="Murase Y."/>
            <person name="Takeyama H."/>
        </authorList>
    </citation>
    <scope>NUCLEOTIDE SEQUENCE [LARGE SCALE GENOMIC DNA]</scope>
    <source>
        <strain evidence="5">ATCC 700264 / AMB-1</strain>
    </source>
</reference>
<dbReference type="PANTHER" id="PTHR43318:SF1">
    <property type="entry name" value="POLYSACCHARIDE BIOSYNTHESIS PROTEIN EPSC-RELATED"/>
    <property type="match status" value="1"/>
</dbReference>
<evidence type="ECO:0000256" key="1">
    <source>
        <dbReference type="ARBA" id="ARBA00007430"/>
    </source>
</evidence>
<dbReference type="EMBL" id="AP007255">
    <property type="protein sequence ID" value="BAE48903.1"/>
    <property type="molecule type" value="Genomic_DNA"/>
</dbReference>
<feature type="domain" description="Polysaccharide biosynthesis protein CapD-like" evidence="3">
    <location>
        <begin position="326"/>
        <end position="618"/>
    </location>
</feature>
<dbReference type="PANTHER" id="PTHR43318">
    <property type="entry name" value="UDP-N-ACETYLGLUCOSAMINE 4,6-DEHYDRATASE"/>
    <property type="match status" value="1"/>
</dbReference>
<dbReference type="HOGENOM" id="CLU_013560_5_0_5"/>
<dbReference type="SUPFAM" id="SSF53335">
    <property type="entry name" value="S-adenosyl-L-methionine-dependent methyltransferases"/>
    <property type="match status" value="1"/>
</dbReference>
<sequence length="665" mass="72862">MTLPPLSLNQRRSAPGSCRVFRGRVFRGMWTSMKLPPLSRAYLAFAHDVSMAALSFVMALYLRLGDDTWIWWDRLDLGLATALFTLVAASVFLSQRLYRGVWRYASVNDLVALTRAATLTILVFLALLFLTTRLQALPRSVLLINWFVLLALLGGPRFIYRTFKDHHRNRRRAQGDHVRVPVLLVGAGDEAELFIRAAHSPDAEYRAVGLLSSRGARVGRHIHGIDVLGSTDEMGEVVAALKAKGQAPQRLVITDHRLDGSEVRQLLDDADRLGMTLARIPRMMDLKDGVEERVTMRPIAVEDLLGRPQAVLDRVSMESMIKGRRVLVTGAGGSIGSELVRQISDFGPASLVLFEACEFNLYAIDQEISLRQPGMELVPLLGDVRDPVRVGEAMARYRPDLVFHAAALKHVPMVEYNPDEGILTNCVGTRLVADACRANGVSLMVQISTDKAVNPTNVMGASKRVAEMYAQALDLAESDGGGTRFVTVRFGNVLGSTGSVVPLFQKQLAEGGPLTVTHPDMTRYFMTVREAVELVLQASAFGIGHPAYRGKIFVLDMGEPVKIVHLARQMIRLAGLRPDVDVKITFTGLRPGEKLFEELFHGSEPTIQTEMPGILVAEPRAADAAELGAAIDGLEQACRRHDADSALAGLGRLVPEYAAHPPPPN</sequence>
<dbReference type="Proteomes" id="UP000007058">
    <property type="component" value="Chromosome"/>
</dbReference>
<evidence type="ECO:0000313" key="4">
    <source>
        <dbReference type="EMBL" id="BAE48903.1"/>
    </source>
</evidence>
<feature type="transmembrane region" description="Helical" evidence="2">
    <location>
        <begin position="142"/>
        <end position="160"/>
    </location>
</feature>
<dbReference type="Pfam" id="PF02719">
    <property type="entry name" value="Polysacc_synt_2"/>
    <property type="match status" value="1"/>
</dbReference>
<dbReference type="InterPro" id="IPR036291">
    <property type="entry name" value="NAD(P)-bd_dom_sf"/>
</dbReference>
<evidence type="ECO:0000256" key="2">
    <source>
        <dbReference type="SAM" id="Phobius"/>
    </source>
</evidence>
<name>Q2WB72_PARM1</name>
<feature type="transmembrane region" description="Helical" evidence="2">
    <location>
        <begin position="77"/>
        <end position="98"/>
    </location>
</feature>
<accession>Q2WB72</accession>
<feature type="transmembrane region" description="Helical" evidence="2">
    <location>
        <begin position="41"/>
        <end position="62"/>
    </location>
</feature>
<dbReference type="Pfam" id="PF13727">
    <property type="entry name" value="CoA_binding_3"/>
    <property type="match status" value="1"/>
</dbReference>
<dbReference type="InterPro" id="IPR051203">
    <property type="entry name" value="Polysaccharide_Synthase-Rel"/>
</dbReference>
<comment type="similarity">
    <text evidence="1">Belongs to the polysaccharide synthase family.</text>
</comment>
<proteinExistence type="inferred from homology"/>
<keyword evidence="2" id="KW-0812">Transmembrane</keyword>
<feature type="transmembrane region" description="Helical" evidence="2">
    <location>
        <begin position="110"/>
        <end position="130"/>
    </location>
</feature>
<dbReference type="CDD" id="cd05237">
    <property type="entry name" value="UDP_invert_4-6DH_SDR_e"/>
    <property type="match status" value="1"/>
</dbReference>
<dbReference type="Gene3D" id="3.40.50.720">
    <property type="entry name" value="NAD(P)-binding Rossmann-like Domain"/>
    <property type="match status" value="2"/>
</dbReference>
<dbReference type="InterPro" id="IPR003869">
    <property type="entry name" value="Polysac_CapD-like"/>
</dbReference>
<evidence type="ECO:0000313" key="5">
    <source>
        <dbReference type="Proteomes" id="UP000007058"/>
    </source>
</evidence>
<gene>
    <name evidence="4" type="ordered locus">amb0099</name>
</gene>
<evidence type="ECO:0000259" key="3">
    <source>
        <dbReference type="Pfam" id="PF02719"/>
    </source>
</evidence>